<evidence type="ECO:0000256" key="3">
    <source>
        <dbReference type="ARBA" id="ARBA00022491"/>
    </source>
</evidence>
<accession>A0A398B4T6</accession>
<evidence type="ECO:0000313" key="10">
    <source>
        <dbReference type="Proteomes" id="UP000265816"/>
    </source>
</evidence>
<evidence type="ECO:0000256" key="5">
    <source>
        <dbReference type="ARBA" id="ARBA00023015"/>
    </source>
</evidence>
<name>A0A398B4T6_9BACI</name>
<sequence>MKINNNAGPAGINPYLRAKNKMDNIEKNLGQQTDKVEISSAAKEMQQMSQIAVQRQQRVEELKNQVQTGAYKHDSKETAKGLHDFFFKK</sequence>
<proteinExistence type="inferred from homology"/>
<keyword evidence="7" id="KW-0175">Coiled coil</keyword>
<comment type="similarity">
    <text evidence="1">Belongs to the FlgM family.</text>
</comment>
<feature type="domain" description="Anti-sigma-28 factor FlgM C-terminal" evidence="8">
    <location>
        <begin position="34"/>
        <end position="82"/>
    </location>
</feature>
<gene>
    <name evidence="9" type="primary">flgM</name>
    <name evidence="9" type="ORF">D1970_10970</name>
</gene>
<organism evidence="9 10">
    <name type="scientific">Mesobacillus zeae</name>
    <dbReference type="NCBI Taxonomy" id="1917180"/>
    <lineage>
        <taxon>Bacteria</taxon>
        <taxon>Bacillati</taxon>
        <taxon>Bacillota</taxon>
        <taxon>Bacilli</taxon>
        <taxon>Bacillales</taxon>
        <taxon>Bacillaceae</taxon>
        <taxon>Mesobacillus</taxon>
    </lineage>
</organism>
<protein>
    <recommendedName>
        <fullName evidence="2">Negative regulator of flagellin synthesis</fullName>
    </recommendedName>
</protein>
<dbReference type="GO" id="GO:0044781">
    <property type="term" value="P:bacterial-type flagellum organization"/>
    <property type="evidence" value="ECO:0007669"/>
    <property type="project" value="UniProtKB-KW"/>
</dbReference>
<evidence type="ECO:0000256" key="4">
    <source>
        <dbReference type="ARBA" id="ARBA00022795"/>
    </source>
</evidence>
<evidence type="ECO:0000256" key="6">
    <source>
        <dbReference type="ARBA" id="ARBA00023163"/>
    </source>
</evidence>
<dbReference type="NCBIfam" id="TIGR03824">
    <property type="entry name" value="FlgM_jcvi"/>
    <property type="match status" value="1"/>
</dbReference>
<keyword evidence="9" id="KW-0282">Flagellum</keyword>
<keyword evidence="6" id="KW-0804">Transcription</keyword>
<evidence type="ECO:0000259" key="8">
    <source>
        <dbReference type="Pfam" id="PF04316"/>
    </source>
</evidence>
<dbReference type="GO" id="GO:0045892">
    <property type="term" value="P:negative regulation of DNA-templated transcription"/>
    <property type="evidence" value="ECO:0007669"/>
    <property type="project" value="InterPro"/>
</dbReference>
<keyword evidence="5" id="KW-0805">Transcription regulation</keyword>
<evidence type="ECO:0000256" key="2">
    <source>
        <dbReference type="ARBA" id="ARBA00017823"/>
    </source>
</evidence>
<keyword evidence="9" id="KW-0966">Cell projection</keyword>
<keyword evidence="10" id="KW-1185">Reference proteome</keyword>
<keyword evidence="4" id="KW-1005">Bacterial flagellum biogenesis</keyword>
<dbReference type="EMBL" id="QWVT01000018">
    <property type="protein sequence ID" value="RID84862.1"/>
    <property type="molecule type" value="Genomic_DNA"/>
</dbReference>
<evidence type="ECO:0000256" key="7">
    <source>
        <dbReference type="SAM" id="Coils"/>
    </source>
</evidence>
<dbReference type="OrthoDB" id="2991036at2"/>
<dbReference type="AlphaFoldDB" id="A0A398B4T6"/>
<evidence type="ECO:0000256" key="1">
    <source>
        <dbReference type="ARBA" id="ARBA00005322"/>
    </source>
</evidence>
<dbReference type="InterPro" id="IPR031316">
    <property type="entry name" value="FlgM_C"/>
</dbReference>
<dbReference type="InterPro" id="IPR007412">
    <property type="entry name" value="FlgM"/>
</dbReference>
<reference evidence="9 10" key="1">
    <citation type="submission" date="2018-08" db="EMBL/GenBank/DDBJ databases">
        <title>Bacillus jemisoniae sp. nov., Bacillus chryseoplanitiae sp. nov., Bacillus resnikiae sp. nov., and Bacillus frankliniae sp. nov., isolated from Viking spacecraft and associated surfaces.</title>
        <authorList>
            <person name="Seuylemezian A."/>
            <person name="Vaishampayan P."/>
        </authorList>
    </citation>
    <scope>NUCLEOTIDE SEQUENCE [LARGE SCALE GENOMIC DNA]</scope>
    <source>
        <strain evidence="9 10">JJ-247</strain>
    </source>
</reference>
<evidence type="ECO:0000313" key="9">
    <source>
        <dbReference type="EMBL" id="RID84862.1"/>
    </source>
</evidence>
<dbReference type="Pfam" id="PF04316">
    <property type="entry name" value="FlgM"/>
    <property type="match status" value="1"/>
</dbReference>
<dbReference type="SUPFAM" id="SSF101498">
    <property type="entry name" value="Anti-sigma factor FlgM"/>
    <property type="match status" value="1"/>
</dbReference>
<comment type="caution">
    <text evidence="9">The sequence shown here is derived from an EMBL/GenBank/DDBJ whole genome shotgun (WGS) entry which is preliminary data.</text>
</comment>
<feature type="coiled-coil region" evidence="7">
    <location>
        <begin position="15"/>
        <end position="65"/>
    </location>
</feature>
<dbReference type="RefSeq" id="WP_119112915.1">
    <property type="nucleotide sequence ID" value="NZ_CBCSEO010000021.1"/>
</dbReference>
<dbReference type="InterPro" id="IPR035890">
    <property type="entry name" value="Anti-sigma-28_factor_FlgM_sf"/>
</dbReference>
<keyword evidence="3" id="KW-0678">Repressor</keyword>
<keyword evidence="9" id="KW-0969">Cilium</keyword>
<dbReference type="Proteomes" id="UP000265816">
    <property type="component" value="Unassembled WGS sequence"/>
</dbReference>